<dbReference type="Proteomes" id="UP001164539">
    <property type="component" value="Chromosome 7"/>
</dbReference>
<gene>
    <name evidence="1" type="ORF">OWV82_013712</name>
</gene>
<organism evidence="1 2">
    <name type="scientific">Melia azedarach</name>
    <name type="common">Chinaberry tree</name>
    <dbReference type="NCBI Taxonomy" id="155640"/>
    <lineage>
        <taxon>Eukaryota</taxon>
        <taxon>Viridiplantae</taxon>
        <taxon>Streptophyta</taxon>
        <taxon>Embryophyta</taxon>
        <taxon>Tracheophyta</taxon>
        <taxon>Spermatophyta</taxon>
        <taxon>Magnoliopsida</taxon>
        <taxon>eudicotyledons</taxon>
        <taxon>Gunneridae</taxon>
        <taxon>Pentapetalae</taxon>
        <taxon>rosids</taxon>
        <taxon>malvids</taxon>
        <taxon>Sapindales</taxon>
        <taxon>Meliaceae</taxon>
        <taxon>Melia</taxon>
    </lineage>
</organism>
<evidence type="ECO:0000313" key="1">
    <source>
        <dbReference type="EMBL" id="KAJ4715342.1"/>
    </source>
</evidence>
<proteinExistence type="predicted"/>
<reference evidence="1 2" key="1">
    <citation type="journal article" date="2023" name="Science">
        <title>Complex scaffold remodeling in plant triterpene biosynthesis.</title>
        <authorList>
            <person name="De La Pena R."/>
            <person name="Hodgson H."/>
            <person name="Liu J.C."/>
            <person name="Stephenson M.J."/>
            <person name="Martin A.C."/>
            <person name="Owen C."/>
            <person name="Harkess A."/>
            <person name="Leebens-Mack J."/>
            <person name="Jimenez L.E."/>
            <person name="Osbourn A."/>
            <person name="Sattely E.S."/>
        </authorList>
    </citation>
    <scope>NUCLEOTIDE SEQUENCE [LARGE SCALE GENOMIC DNA]</scope>
    <source>
        <strain evidence="2">cv. JPN11</strain>
        <tissue evidence="1">Leaf</tissue>
    </source>
</reference>
<accession>A0ACC1XV59</accession>
<sequence length="330" mass="37646">MDSRLQGLRVLGFFGILKESFKLIFSRKKIFSQFSLAFLIPLTIIFQVKIVTAVLFSFNMFKNRDDPEDFTVFIIPQYSSLNFNLMDSFRWVIYWIFSEMAYLVLLLIFSILSTIPIAHTIGSIYTSRDVNFSRATALISKLWKRVFITFLVIFAITFVYDYLLGPVLGLSLRLLLFKKFTVMKLVVGIILAILYIAMFVYITIIWRLASVISVMEPDMSGLKAIMKSRKLIKGKMAATVGVFIVILAFSAGVDTTFMLLVVYGPIIPIRIGVGIVCFILKLLAILLLYVVQTVIYFVCKSYHNEEIEECDVADDDQNAMDVQLVKKLPV</sequence>
<dbReference type="EMBL" id="CM051400">
    <property type="protein sequence ID" value="KAJ4715342.1"/>
    <property type="molecule type" value="Genomic_DNA"/>
</dbReference>
<name>A0ACC1XV59_MELAZ</name>
<protein>
    <submittedName>
        <fullName evidence="1">Polyadenylate-binding protein 1-B-binding protein</fullName>
    </submittedName>
</protein>
<keyword evidence="2" id="KW-1185">Reference proteome</keyword>
<comment type="caution">
    <text evidence="1">The sequence shown here is derived from an EMBL/GenBank/DDBJ whole genome shotgun (WGS) entry which is preliminary data.</text>
</comment>
<evidence type="ECO:0000313" key="2">
    <source>
        <dbReference type="Proteomes" id="UP001164539"/>
    </source>
</evidence>